<accession>A0A4C1W3F0</accession>
<protein>
    <recommendedName>
        <fullName evidence="2">DUF5641 domain-containing protein</fullName>
    </recommendedName>
</protein>
<dbReference type="PANTHER" id="PTHR47331">
    <property type="entry name" value="PHD-TYPE DOMAIN-CONTAINING PROTEIN"/>
    <property type="match status" value="1"/>
</dbReference>
<feature type="region of interest" description="Disordered" evidence="1">
    <location>
        <begin position="103"/>
        <end position="127"/>
    </location>
</feature>
<evidence type="ECO:0000313" key="4">
    <source>
        <dbReference type="Proteomes" id="UP000299102"/>
    </source>
</evidence>
<dbReference type="InterPro" id="IPR040676">
    <property type="entry name" value="DUF5641"/>
</dbReference>
<organism evidence="3 4">
    <name type="scientific">Eumeta variegata</name>
    <name type="common">Bagworm moth</name>
    <name type="synonym">Eumeta japonica</name>
    <dbReference type="NCBI Taxonomy" id="151549"/>
    <lineage>
        <taxon>Eukaryota</taxon>
        <taxon>Metazoa</taxon>
        <taxon>Ecdysozoa</taxon>
        <taxon>Arthropoda</taxon>
        <taxon>Hexapoda</taxon>
        <taxon>Insecta</taxon>
        <taxon>Pterygota</taxon>
        <taxon>Neoptera</taxon>
        <taxon>Endopterygota</taxon>
        <taxon>Lepidoptera</taxon>
        <taxon>Glossata</taxon>
        <taxon>Ditrysia</taxon>
        <taxon>Tineoidea</taxon>
        <taxon>Psychidae</taxon>
        <taxon>Oiketicinae</taxon>
        <taxon>Eumeta</taxon>
    </lineage>
</organism>
<evidence type="ECO:0000256" key="1">
    <source>
        <dbReference type="SAM" id="MobiDB-lite"/>
    </source>
</evidence>
<sequence length="127" mass="14704">MSKTQTVTLGRRTKPSLTCLYKRWMTEYSRTLLQKRTASTLRHRDPKIDDVALIADNSMPRELWPRGRRTRVIPGRDDKVRMVEVKTATGILKRPTSRPIILSQSRPFAVQRQSASRQKVENVSDLD</sequence>
<evidence type="ECO:0000259" key="2">
    <source>
        <dbReference type="Pfam" id="PF18701"/>
    </source>
</evidence>
<keyword evidence="4" id="KW-1185">Reference proteome</keyword>
<dbReference type="Pfam" id="PF18701">
    <property type="entry name" value="DUF5641"/>
    <property type="match status" value="1"/>
</dbReference>
<feature type="compositionally biased region" description="Basic and acidic residues" evidence="1">
    <location>
        <begin position="118"/>
        <end position="127"/>
    </location>
</feature>
<proteinExistence type="predicted"/>
<feature type="compositionally biased region" description="Polar residues" evidence="1">
    <location>
        <begin position="103"/>
        <end position="117"/>
    </location>
</feature>
<dbReference type="AlphaFoldDB" id="A0A4C1W3F0"/>
<feature type="domain" description="DUF5641" evidence="2">
    <location>
        <begin position="20"/>
        <end position="98"/>
    </location>
</feature>
<comment type="caution">
    <text evidence="3">The sequence shown here is derived from an EMBL/GenBank/DDBJ whole genome shotgun (WGS) entry which is preliminary data.</text>
</comment>
<dbReference type="Proteomes" id="UP000299102">
    <property type="component" value="Unassembled WGS sequence"/>
</dbReference>
<reference evidence="3 4" key="1">
    <citation type="journal article" date="2019" name="Commun. Biol.">
        <title>The bagworm genome reveals a unique fibroin gene that provides high tensile strength.</title>
        <authorList>
            <person name="Kono N."/>
            <person name="Nakamura H."/>
            <person name="Ohtoshi R."/>
            <person name="Tomita M."/>
            <person name="Numata K."/>
            <person name="Arakawa K."/>
        </authorList>
    </citation>
    <scope>NUCLEOTIDE SEQUENCE [LARGE SCALE GENOMIC DNA]</scope>
</reference>
<name>A0A4C1W3F0_EUMVA</name>
<dbReference type="EMBL" id="BGZK01000456">
    <property type="protein sequence ID" value="GBP44694.1"/>
    <property type="molecule type" value="Genomic_DNA"/>
</dbReference>
<evidence type="ECO:0000313" key="3">
    <source>
        <dbReference type="EMBL" id="GBP44694.1"/>
    </source>
</evidence>
<gene>
    <name evidence="3" type="ORF">EVAR_44222_1</name>
</gene>
<dbReference type="OrthoDB" id="8958038at2759"/>